<dbReference type="InterPro" id="IPR023578">
    <property type="entry name" value="Ras_GEF_dom_sf"/>
</dbReference>
<dbReference type="GO" id="GO:0030425">
    <property type="term" value="C:dendrite"/>
    <property type="evidence" value="ECO:0007669"/>
    <property type="project" value="TreeGrafter"/>
</dbReference>
<keyword evidence="2" id="KW-0677">Repeat</keyword>
<evidence type="ECO:0000256" key="3">
    <source>
        <dbReference type="PROSITE-ProRule" id="PRU00168"/>
    </source>
</evidence>
<evidence type="ECO:0008006" key="10">
    <source>
        <dbReference type="Google" id="ProtNLM"/>
    </source>
</evidence>
<dbReference type="CDD" id="cd06224">
    <property type="entry name" value="REM"/>
    <property type="match status" value="1"/>
</dbReference>
<dbReference type="PROSITE" id="PS51377">
    <property type="entry name" value="KIND"/>
    <property type="match status" value="2"/>
</dbReference>
<feature type="domain" description="N-terminal Ras-GEF" evidence="6">
    <location>
        <begin position="1356"/>
        <end position="1484"/>
    </location>
</feature>
<dbReference type="InterPro" id="IPR001895">
    <property type="entry name" value="RASGEF_cat_dom"/>
</dbReference>
<evidence type="ECO:0000256" key="1">
    <source>
        <dbReference type="ARBA" id="ARBA00022658"/>
    </source>
</evidence>
<dbReference type="Pfam" id="PF00617">
    <property type="entry name" value="RasGEF"/>
    <property type="match status" value="1"/>
</dbReference>
<proteinExistence type="predicted"/>
<evidence type="ECO:0000313" key="8">
    <source>
        <dbReference type="EMBL" id="KAJ8359849.1"/>
    </source>
</evidence>
<evidence type="ECO:0000259" key="6">
    <source>
        <dbReference type="PROSITE" id="PS50212"/>
    </source>
</evidence>
<feature type="compositionally biased region" description="Polar residues" evidence="4">
    <location>
        <begin position="1009"/>
        <end position="1027"/>
    </location>
</feature>
<dbReference type="SMART" id="SM00750">
    <property type="entry name" value="KIND"/>
    <property type="match status" value="2"/>
</dbReference>
<dbReference type="GO" id="GO:0043025">
    <property type="term" value="C:neuronal cell body"/>
    <property type="evidence" value="ECO:0007669"/>
    <property type="project" value="TreeGrafter"/>
</dbReference>
<dbReference type="GO" id="GO:0048814">
    <property type="term" value="P:regulation of dendrite morphogenesis"/>
    <property type="evidence" value="ECO:0007669"/>
    <property type="project" value="TreeGrafter"/>
</dbReference>
<dbReference type="PROSITE" id="PS50009">
    <property type="entry name" value="RASGEF_CAT"/>
    <property type="match status" value="1"/>
</dbReference>
<dbReference type="OrthoDB" id="10254377at2759"/>
<dbReference type="GO" id="GO:0032045">
    <property type="term" value="C:guanyl-nucleotide exchange factor complex"/>
    <property type="evidence" value="ECO:0007669"/>
    <property type="project" value="TreeGrafter"/>
</dbReference>
<feature type="compositionally biased region" description="Low complexity" evidence="4">
    <location>
        <begin position="301"/>
        <end position="323"/>
    </location>
</feature>
<keyword evidence="1 3" id="KW-0344">Guanine-nucleotide releasing factor</keyword>
<reference evidence="8" key="1">
    <citation type="journal article" date="2023" name="Science">
        <title>Genome structures resolve the early diversification of teleost fishes.</title>
        <authorList>
            <person name="Parey E."/>
            <person name="Louis A."/>
            <person name="Montfort J."/>
            <person name="Bouchez O."/>
            <person name="Roques C."/>
            <person name="Iampietro C."/>
            <person name="Lluch J."/>
            <person name="Castinel A."/>
            <person name="Donnadieu C."/>
            <person name="Desvignes T."/>
            <person name="Floi Bucao C."/>
            <person name="Jouanno E."/>
            <person name="Wen M."/>
            <person name="Mejri S."/>
            <person name="Dirks R."/>
            <person name="Jansen H."/>
            <person name="Henkel C."/>
            <person name="Chen W.J."/>
            <person name="Zahm M."/>
            <person name="Cabau C."/>
            <person name="Klopp C."/>
            <person name="Thompson A.W."/>
            <person name="Robinson-Rechavi M."/>
            <person name="Braasch I."/>
            <person name="Lecointre G."/>
            <person name="Bobe J."/>
            <person name="Postlethwait J.H."/>
            <person name="Berthelot C."/>
            <person name="Roest Crollius H."/>
            <person name="Guiguen Y."/>
        </authorList>
    </citation>
    <scope>NUCLEOTIDE SEQUENCE</scope>
    <source>
        <strain evidence="8">WJC10195</strain>
    </source>
</reference>
<evidence type="ECO:0000256" key="2">
    <source>
        <dbReference type="ARBA" id="ARBA00022737"/>
    </source>
</evidence>
<dbReference type="SMART" id="SM00229">
    <property type="entry name" value="RasGEFN"/>
    <property type="match status" value="1"/>
</dbReference>
<feature type="compositionally biased region" description="Pro residues" evidence="4">
    <location>
        <begin position="878"/>
        <end position="887"/>
    </location>
</feature>
<evidence type="ECO:0000259" key="5">
    <source>
        <dbReference type="PROSITE" id="PS50009"/>
    </source>
</evidence>
<gene>
    <name evidence="8" type="ORF">SKAU_G00163740</name>
</gene>
<accession>A0A9Q1IXX0</accession>
<keyword evidence="9" id="KW-1185">Reference proteome</keyword>
<name>A0A9Q1IXX0_SYNKA</name>
<feature type="domain" description="KIND" evidence="7">
    <location>
        <begin position="38"/>
        <end position="218"/>
    </location>
</feature>
<comment type="caution">
    <text evidence="8">The sequence shown here is derived from an EMBL/GenBank/DDBJ whole genome shotgun (WGS) entry which is preliminary data.</text>
</comment>
<dbReference type="InterPro" id="IPR011019">
    <property type="entry name" value="KIND_dom"/>
</dbReference>
<dbReference type="Pfam" id="PF00618">
    <property type="entry name" value="RasGEF_N"/>
    <property type="match status" value="1"/>
</dbReference>
<dbReference type="PANTHER" id="PTHR21560">
    <property type="entry name" value="VERY KIND PROTEIN"/>
    <property type="match status" value="1"/>
</dbReference>
<feature type="domain" description="KIND" evidence="7">
    <location>
        <begin position="452"/>
        <end position="616"/>
    </location>
</feature>
<feature type="region of interest" description="Disordered" evidence="4">
    <location>
        <begin position="297"/>
        <end position="332"/>
    </location>
</feature>
<protein>
    <recommendedName>
        <fullName evidence="10">Kinase non-catalytic C-lobe domain-containing protein 1</fullName>
    </recommendedName>
</protein>
<dbReference type="Gene3D" id="1.20.870.10">
    <property type="entry name" value="Son of sevenless (SoS) protein Chain: S domain 1"/>
    <property type="match status" value="1"/>
</dbReference>
<dbReference type="InterPro" id="IPR011009">
    <property type="entry name" value="Kinase-like_dom_sf"/>
</dbReference>
<dbReference type="PROSITE" id="PS50212">
    <property type="entry name" value="RASGEF_NTER"/>
    <property type="match status" value="1"/>
</dbReference>
<dbReference type="FunFam" id="1.10.510.10:FF:000529">
    <property type="entry name" value="Kinase non-catalytic C-lobe domain-containing 1"/>
    <property type="match status" value="1"/>
</dbReference>
<dbReference type="SMART" id="SM00147">
    <property type="entry name" value="RasGEF"/>
    <property type="match status" value="1"/>
</dbReference>
<dbReference type="Gene3D" id="1.10.840.10">
    <property type="entry name" value="Ras guanine-nucleotide exchange factors catalytic domain"/>
    <property type="match status" value="1"/>
</dbReference>
<dbReference type="InterPro" id="IPR029899">
    <property type="entry name" value="KNDC1"/>
</dbReference>
<dbReference type="InterPro" id="IPR036964">
    <property type="entry name" value="RASGEF_cat_dom_sf"/>
</dbReference>
<dbReference type="GO" id="GO:0007264">
    <property type="term" value="P:small GTPase-mediated signal transduction"/>
    <property type="evidence" value="ECO:0007669"/>
    <property type="project" value="InterPro"/>
</dbReference>
<dbReference type="Pfam" id="PF16474">
    <property type="entry name" value="KIND"/>
    <property type="match status" value="1"/>
</dbReference>
<dbReference type="SUPFAM" id="SSF48366">
    <property type="entry name" value="Ras GEF"/>
    <property type="match status" value="1"/>
</dbReference>
<feature type="region of interest" description="Disordered" evidence="4">
    <location>
        <begin position="1007"/>
        <end position="1098"/>
    </location>
</feature>
<feature type="compositionally biased region" description="Polar residues" evidence="4">
    <location>
        <begin position="759"/>
        <end position="780"/>
    </location>
</feature>
<dbReference type="PANTHER" id="PTHR21560:SF0">
    <property type="entry name" value="KINASE NON-CATALYTIC C-LOBE DOMAIN-CONTAINING PROTEIN 1"/>
    <property type="match status" value="1"/>
</dbReference>
<evidence type="ECO:0000256" key="4">
    <source>
        <dbReference type="SAM" id="MobiDB-lite"/>
    </source>
</evidence>
<dbReference type="SUPFAM" id="SSF56112">
    <property type="entry name" value="Protein kinase-like (PK-like)"/>
    <property type="match status" value="2"/>
</dbReference>
<feature type="region of interest" description="Disordered" evidence="4">
    <location>
        <begin position="840"/>
        <end position="896"/>
    </location>
</feature>
<evidence type="ECO:0000313" key="9">
    <source>
        <dbReference type="Proteomes" id="UP001152622"/>
    </source>
</evidence>
<dbReference type="Gene3D" id="1.10.510.10">
    <property type="entry name" value="Transferase(Phosphotransferase) domain 1"/>
    <property type="match status" value="2"/>
</dbReference>
<dbReference type="GO" id="GO:0005085">
    <property type="term" value="F:guanyl-nucleotide exchange factor activity"/>
    <property type="evidence" value="ECO:0007669"/>
    <property type="project" value="UniProtKB-KW"/>
</dbReference>
<feature type="domain" description="Ras-GEF" evidence="5">
    <location>
        <begin position="1581"/>
        <end position="1831"/>
    </location>
</feature>
<feature type="region of interest" description="Disordered" evidence="4">
    <location>
        <begin position="688"/>
        <end position="798"/>
    </location>
</feature>
<evidence type="ECO:0000259" key="7">
    <source>
        <dbReference type="PROSITE" id="PS51377"/>
    </source>
</evidence>
<feature type="region of interest" description="Disordered" evidence="4">
    <location>
        <begin position="255"/>
        <end position="278"/>
    </location>
</feature>
<dbReference type="Proteomes" id="UP001152622">
    <property type="component" value="Chromosome 5"/>
</dbReference>
<sequence>MGTSETAVSAYYEEEEEEEDELYEFEPLPALLEDEENVSLADILSLRDSCLSEPEVWAVCLECVLALQSIAHSPLFHMLCITPDTLAFNAHGNVSFMEQLSDDPEGSFMPPEFDRTGNTFEGHVYSLGSTLVAALDFVIEPELEPDLGLEIRRLLNQMQQKNPSDRPCIQDIVTLAVGQLQRDSSMGICRKLSAIGRRVLSIESLGALHDELEDSWVAREQEQSIKARWAAVNGPRDPADAASARGNHAIGFAAGKPAARSREASPCTDVAVGGEEASPHREADLFELCVNSRSQDSSPVRRALGRSARARGALNRSSSVPDSNNPPAPPPILPVNMHTPLADLTEIGAEEGSVDGIAWNAGLHNGIRDPDPDTGVWPARGEHTGAWQFSPSSLDGNTNLGHCELGPEVAAQEGLTNHKVDEALQSNGMARISNRMTKSMLCLNEETQDEWISLRELLSQYCRPLSVNELWALCYTCLSTLQSYIDFPAYLCLDSVYIGCEGEVLFLKPKNTGSCDPFYLAPEYQEHGIVTEKACIYGVAAILWATAKFSLSPNQKLAMPRKLKRLLLEMAKRIPIERPSIIVAKKCCRDYLNHQGVAAEVVWAKLIQRAHQAHHKDSDTDNSLDNMKMVNQSPQMKIGFVPCTEERGLSPVPGPVPHRYRVSTDSHLPKAFTSPATHFTPIVLTRDGATEGEGGARDPGAEGSWCDNESPGGDQPEILQNTDHSLMKGGPSREGEHQQTITRETGASRERSSTSSSGDTLVNSVSPPSPTHVHTSQEVSSLPLHLGPASSCPSSNQHAGSFGSFLLRQDPRTGLLTLFPVQISVPAPIPGLDLGLPSPFSTSLPGQEWQAAGQNGSVPTASAPAKPGGHVNKTPGPAQTPPDPSPQNPAHLPVGSCGKHGPAQGVVLGVEGGTPSVSSEASLAQYPMMHPYLQAVIVLVRDEFAFQGYLENGVEDRAMGEYIFSLRNLHYETFCSAVSEKYHDLYWDEKLLDALYHVINKAEAPLSPRDSSCIQSSNARPPSNGQQRAASSAGRERGRAGEAWALRAGDRLDPGLPEPKGAREAPPGPPDSGAEDVPPGPRTQVCRSVEEPPTPEPRITCLSEETQLHGLPDASPDPIPKEVTDGGCLEMDSQECSAGGAVEACYAESSWHAGVGQGCPRRGQLSQLSLDYSEDMEDTDSLTSIGGLQDEGRPQGAGGCGCIQGWALSFYGEEYFKEDVLRYANKLGQGSKSLCLEAKMQELHQQLMIETRNLKKTRNFYNKLLHKERKNKGSDAKIMILKIKVQLEEMKTKVDFLDSVRKYLEVLCVDQWGLDVPLLRSLAVSGTAPLELRPSEDPSILTFQSGTGRGLGSPGGTTSLQAGTPLGLMSYLYARNAPLEGYIQQFLYTYRYFCTPEDFLQFLKDRFISVAGDSQAPSAERSKVQHRTLDLLQAWLEDSYQVDFRSKSSLYQSLEEFLISQVIPVEGRGEALLTLLQSPHRKRRSHMVSGCCRSPISIQEADDTQTMHSVCRKASIEDSGRKSFQWRISRVVEPQSAQPKEKPFSIAAALPRPCYSSLLDQLSGSSLRTEDRYPFYQSEHRAQHAADQLTLLQQEIFQGCHPVYFLNSRAQGVREKTVSRSLSPDLPPTEGSSLFASDTVLQDRYLPQLLKHADSVATWVSAEIVICDSLKGQAGLITKFLLMAKCCYESRNFATAIQILGGLENVIIKQLPAWRHLSAKAWQILEELRTVQVFLKSDNLCLMEGERFKRKPTIPAAHILAMHIQQLEIGAFTLANGAYKWPKLRNIAKVVSQVHAFQENVFTHAPDLELQAYLRHRIALQSSSDIALLAAENDGNFHQISAERHSKKIQDTLRRVKATFQ</sequence>
<organism evidence="8 9">
    <name type="scientific">Synaphobranchus kaupii</name>
    <name type="common">Kaup's arrowtooth eel</name>
    <dbReference type="NCBI Taxonomy" id="118154"/>
    <lineage>
        <taxon>Eukaryota</taxon>
        <taxon>Metazoa</taxon>
        <taxon>Chordata</taxon>
        <taxon>Craniata</taxon>
        <taxon>Vertebrata</taxon>
        <taxon>Euteleostomi</taxon>
        <taxon>Actinopterygii</taxon>
        <taxon>Neopterygii</taxon>
        <taxon>Teleostei</taxon>
        <taxon>Anguilliformes</taxon>
        <taxon>Synaphobranchidae</taxon>
        <taxon>Synaphobranchus</taxon>
    </lineage>
</organism>
<dbReference type="InterPro" id="IPR000651">
    <property type="entry name" value="Ras-like_Gua-exchang_fac_N"/>
</dbReference>
<dbReference type="EMBL" id="JAINUF010000005">
    <property type="protein sequence ID" value="KAJ8359849.1"/>
    <property type="molecule type" value="Genomic_DNA"/>
</dbReference>